<comment type="caution">
    <text evidence="13">The sequence shown here is derived from an EMBL/GenBank/DDBJ whole genome shotgun (WGS) entry which is preliminary data.</text>
</comment>
<evidence type="ECO:0000256" key="4">
    <source>
        <dbReference type="ARBA" id="ARBA00022741"/>
    </source>
</evidence>
<dbReference type="SUPFAM" id="SSF52440">
    <property type="entry name" value="PreATP-grasp domain"/>
    <property type="match status" value="1"/>
</dbReference>
<dbReference type="GO" id="GO:0004075">
    <property type="term" value="F:biotin carboxylase activity"/>
    <property type="evidence" value="ECO:0007669"/>
    <property type="project" value="UniProtKB-EC"/>
</dbReference>
<dbReference type="InterPro" id="IPR011053">
    <property type="entry name" value="Single_hybrid_motif"/>
</dbReference>
<dbReference type="PROSITE" id="PS50968">
    <property type="entry name" value="BIOTINYL_LIPOYL"/>
    <property type="match status" value="1"/>
</dbReference>
<feature type="region of interest" description="Disordered" evidence="9">
    <location>
        <begin position="492"/>
        <end position="516"/>
    </location>
</feature>
<comment type="cofactor">
    <cofactor evidence="1">
        <name>biotin</name>
        <dbReference type="ChEBI" id="CHEBI:57586"/>
    </cofactor>
</comment>
<accession>A0A840VHA7</accession>
<evidence type="ECO:0000259" key="12">
    <source>
        <dbReference type="PROSITE" id="PS50979"/>
    </source>
</evidence>
<dbReference type="SMART" id="SM00878">
    <property type="entry name" value="Biotin_carb_C"/>
    <property type="match status" value="1"/>
</dbReference>
<evidence type="ECO:0000256" key="6">
    <source>
        <dbReference type="ARBA" id="ARBA00023267"/>
    </source>
</evidence>
<evidence type="ECO:0000256" key="5">
    <source>
        <dbReference type="ARBA" id="ARBA00022840"/>
    </source>
</evidence>
<keyword evidence="6" id="KW-0092">Biotin</keyword>
<comment type="catalytic activity">
    <reaction evidence="7">
        <text>N(6)-biotinyl-L-lysyl-[protein] + hydrogencarbonate + ATP = N(6)-carboxybiotinyl-L-lysyl-[protein] + ADP + phosphate + H(+)</text>
        <dbReference type="Rhea" id="RHEA:13501"/>
        <dbReference type="Rhea" id="RHEA-COMP:10505"/>
        <dbReference type="Rhea" id="RHEA-COMP:10506"/>
        <dbReference type="ChEBI" id="CHEBI:15378"/>
        <dbReference type="ChEBI" id="CHEBI:17544"/>
        <dbReference type="ChEBI" id="CHEBI:30616"/>
        <dbReference type="ChEBI" id="CHEBI:43474"/>
        <dbReference type="ChEBI" id="CHEBI:83144"/>
        <dbReference type="ChEBI" id="CHEBI:83145"/>
        <dbReference type="ChEBI" id="CHEBI:456216"/>
        <dbReference type="EC" id="6.3.4.14"/>
    </reaction>
    <physiologicalReaction direction="left-to-right" evidence="7">
        <dbReference type="Rhea" id="RHEA:13502"/>
    </physiologicalReaction>
</comment>
<dbReference type="EC" id="6.3.4.14" evidence="2"/>
<dbReference type="FunFam" id="3.40.50.20:FF:000010">
    <property type="entry name" value="Propionyl-CoA carboxylase subunit alpha"/>
    <property type="match status" value="1"/>
</dbReference>
<dbReference type="InterPro" id="IPR005479">
    <property type="entry name" value="CPAse_ATP-bd"/>
</dbReference>
<evidence type="ECO:0000256" key="8">
    <source>
        <dbReference type="PROSITE-ProRule" id="PRU00409"/>
    </source>
</evidence>
<dbReference type="SUPFAM" id="SSF56059">
    <property type="entry name" value="Glutathione synthetase ATP-binding domain-like"/>
    <property type="match status" value="1"/>
</dbReference>
<dbReference type="Gene3D" id="2.40.50.100">
    <property type="match status" value="1"/>
</dbReference>
<dbReference type="Pfam" id="PF00364">
    <property type="entry name" value="Biotin_lipoyl"/>
    <property type="match status" value="1"/>
</dbReference>
<dbReference type="CDD" id="cd06850">
    <property type="entry name" value="biotinyl_domain"/>
    <property type="match status" value="1"/>
</dbReference>
<dbReference type="InterPro" id="IPR050856">
    <property type="entry name" value="Biotin_carboxylase_complex"/>
</dbReference>
<dbReference type="Gene3D" id="3.30.470.20">
    <property type="entry name" value="ATP-grasp fold, B domain"/>
    <property type="match status" value="1"/>
</dbReference>
<dbReference type="EMBL" id="JACHDP010000001">
    <property type="protein sequence ID" value="MBB5476137.1"/>
    <property type="molecule type" value="Genomic_DNA"/>
</dbReference>
<dbReference type="Gene3D" id="3.40.50.20">
    <property type="match status" value="1"/>
</dbReference>
<dbReference type="InterPro" id="IPR005481">
    <property type="entry name" value="BC-like_N"/>
</dbReference>
<evidence type="ECO:0000256" key="7">
    <source>
        <dbReference type="ARBA" id="ARBA00048501"/>
    </source>
</evidence>
<protein>
    <recommendedName>
        <fullName evidence="2">biotin carboxylase</fullName>
        <ecNumber evidence="2">6.3.4.14</ecNumber>
    </recommendedName>
</protein>
<keyword evidence="5 8" id="KW-0067">ATP-binding</keyword>
<dbReference type="Pfam" id="PF00289">
    <property type="entry name" value="Biotin_carb_N"/>
    <property type="match status" value="1"/>
</dbReference>
<dbReference type="InterPro" id="IPR011054">
    <property type="entry name" value="Rudment_hybrid_motif"/>
</dbReference>
<dbReference type="InterPro" id="IPR013815">
    <property type="entry name" value="ATP_grasp_subdomain_1"/>
</dbReference>
<dbReference type="AlphaFoldDB" id="A0A840VHA7"/>
<dbReference type="FunFam" id="2.40.50.100:FF:000003">
    <property type="entry name" value="Acetyl-CoA carboxylase biotin carboxyl carrier protein"/>
    <property type="match status" value="1"/>
</dbReference>
<organism evidence="13 14">
    <name type="scientific">Micromonospora parathelypteridis</name>
    <dbReference type="NCBI Taxonomy" id="1839617"/>
    <lineage>
        <taxon>Bacteria</taxon>
        <taxon>Bacillati</taxon>
        <taxon>Actinomycetota</taxon>
        <taxon>Actinomycetes</taxon>
        <taxon>Micromonosporales</taxon>
        <taxon>Micromonosporaceae</taxon>
        <taxon>Micromonospora</taxon>
    </lineage>
</organism>
<dbReference type="PROSITE" id="PS50979">
    <property type="entry name" value="BC"/>
    <property type="match status" value="1"/>
</dbReference>
<evidence type="ECO:0000256" key="3">
    <source>
        <dbReference type="ARBA" id="ARBA00022598"/>
    </source>
</evidence>
<evidence type="ECO:0000256" key="9">
    <source>
        <dbReference type="SAM" id="MobiDB-lite"/>
    </source>
</evidence>
<dbReference type="SUPFAM" id="SSF51230">
    <property type="entry name" value="Single hybrid motif"/>
    <property type="match status" value="1"/>
</dbReference>
<keyword evidence="4 8" id="KW-0547">Nucleotide-binding</keyword>
<reference evidence="13 14" key="1">
    <citation type="submission" date="2020-08" db="EMBL/GenBank/DDBJ databases">
        <title>Sequencing the genomes of 1000 actinobacteria strains.</title>
        <authorList>
            <person name="Klenk H.-P."/>
        </authorList>
    </citation>
    <scope>NUCLEOTIDE SEQUENCE [LARGE SCALE GENOMIC DNA]</scope>
    <source>
        <strain evidence="13 14">DSM 103125</strain>
    </source>
</reference>
<dbReference type="Pfam" id="PF02785">
    <property type="entry name" value="Biotin_carb_C"/>
    <property type="match status" value="1"/>
</dbReference>
<name>A0A840VHA7_9ACTN</name>
<dbReference type="Pfam" id="PF02786">
    <property type="entry name" value="CPSase_L_D2"/>
    <property type="match status" value="1"/>
</dbReference>
<dbReference type="PROSITE" id="PS00188">
    <property type="entry name" value="BIOTIN"/>
    <property type="match status" value="1"/>
</dbReference>
<keyword evidence="3 13" id="KW-0436">Ligase</keyword>
<dbReference type="InterPro" id="IPR011764">
    <property type="entry name" value="Biotin_carboxylation_dom"/>
</dbReference>
<dbReference type="SUPFAM" id="SSF51246">
    <property type="entry name" value="Rudiment single hybrid motif"/>
    <property type="match status" value="1"/>
</dbReference>
<dbReference type="GO" id="GO:0046872">
    <property type="term" value="F:metal ion binding"/>
    <property type="evidence" value="ECO:0007669"/>
    <property type="project" value="InterPro"/>
</dbReference>
<dbReference type="InterPro" id="IPR016185">
    <property type="entry name" value="PreATP-grasp_dom_sf"/>
</dbReference>
<dbReference type="PANTHER" id="PTHR18866">
    <property type="entry name" value="CARBOXYLASE:PYRUVATE/ACETYL-COA/PROPIONYL-COA CARBOXYLASE"/>
    <property type="match status" value="1"/>
</dbReference>
<evidence type="ECO:0000313" key="14">
    <source>
        <dbReference type="Proteomes" id="UP000586947"/>
    </source>
</evidence>
<dbReference type="InterPro" id="IPR000089">
    <property type="entry name" value="Biotin_lipoyl"/>
</dbReference>
<evidence type="ECO:0000256" key="1">
    <source>
        <dbReference type="ARBA" id="ARBA00001953"/>
    </source>
</evidence>
<evidence type="ECO:0000259" key="11">
    <source>
        <dbReference type="PROSITE" id="PS50975"/>
    </source>
</evidence>
<sequence length="586" mass="61943">MHKVLIANRGEIAVRIARACSDEGLASVAVYAEPDRDALHVRVCDEAYALGGETPATSYLDTTKVLRAAVDSGADAVHPGYGFLSENAEFAQAVLDAGLTWIGPPPAAIRALGDKVTARHIAERVGAPLVAGTPGPVAGADEVVAFASEHGLPVAIKAAFGGGGRGLKVARAVADIPELYQSAVREAVAAFGRGECFVERYLDGPRHVETQCLADRHGSVVVVSTRDCTLQRRHQKLVEEAPAPFLSPAQQETLYDASKAILREAGYVGAGTCEFLIARDGTISFLEVNTRLQVEHPVTEEVTGIDLVREMFRIARGEPLGYEDPPVRGHSIEFRINGEDPGRGFLPAPGTLTRFVPPSGPGVRLDPGVEAGSVIGPAWDSMLAKLVITGRDRQQALQRARRALAEFRIEGLATTLPFHRAVVADPAFAPDSPDDEFDVHTRWIETAFANRLTPYPGPGQGVPGPEDRETVVVEVRGRRVEVTVPAGLGRASAAGRGLNRPPQRLAAAGGAPTGGGEALTSPMHGTITKVAVADGQRVQAGDLIVVLEAMKMEQPLQAHRAGTVKGMTAEIGTNVQSGALICEIRD</sequence>
<gene>
    <name evidence="13" type="ORF">HNR20_000642</name>
</gene>
<dbReference type="RefSeq" id="WP_184176344.1">
    <property type="nucleotide sequence ID" value="NZ_BMNF01000003.1"/>
</dbReference>
<dbReference type="InterPro" id="IPR011761">
    <property type="entry name" value="ATP-grasp"/>
</dbReference>
<dbReference type="GO" id="GO:0005524">
    <property type="term" value="F:ATP binding"/>
    <property type="evidence" value="ECO:0007669"/>
    <property type="project" value="UniProtKB-UniRule"/>
</dbReference>
<dbReference type="PROSITE" id="PS50975">
    <property type="entry name" value="ATP_GRASP"/>
    <property type="match status" value="1"/>
</dbReference>
<proteinExistence type="predicted"/>
<dbReference type="Gene3D" id="3.30.1490.20">
    <property type="entry name" value="ATP-grasp fold, A domain"/>
    <property type="match status" value="1"/>
</dbReference>
<feature type="domain" description="Lipoyl-binding" evidence="10">
    <location>
        <begin position="506"/>
        <end position="585"/>
    </location>
</feature>
<evidence type="ECO:0000259" key="10">
    <source>
        <dbReference type="PROSITE" id="PS50968"/>
    </source>
</evidence>
<feature type="domain" description="Biotin carboxylation" evidence="12">
    <location>
        <begin position="1"/>
        <end position="443"/>
    </location>
</feature>
<dbReference type="PROSITE" id="PS00867">
    <property type="entry name" value="CPSASE_2"/>
    <property type="match status" value="1"/>
</dbReference>
<evidence type="ECO:0000256" key="2">
    <source>
        <dbReference type="ARBA" id="ARBA00013263"/>
    </source>
</evidence>
<dbReference type="InterPro" id="IPR005482">
    <property type="entry name" value="Biotin_COase_C"/>
</dbReference>
<dbReference type="InterPro" id="IPR001882">
    <property type="entry name" value="Biotin_BS"/>
</dbReference>
<keyword evidence="14" id="KW-1185">Reference proteome</keyword>
<evidence type="ECO:0000313" key="13">
    <source>
        <dbReference type="EMBL" id="MBB5476137.1"/>
    </source>
</evidence>
<feature type="domain" description="ATP-grasp" evidence="11">
    <location>
        <begin position="119"/>
        <end position="316"/>
    </location>
</feature>
<dbReference type="PANTHER" id="PTHR18866:SF33">
    <property type="entry name" value="METHYLCROTONOYL-COA CARBOXYLASE SUBUNIT ALPHA, MITOCHONDRIAL-RELATED"/>
    <property type="match status" value="1"/>
</dbReference>
<dbReference type="Proteomes" id="UP000586947">
    <property type="component" value="Unassembled WGS sequence"/>
</dbReference>